<dbReference type="EMBL" id="CAJNOC010000807">
    <property type="protein sequence ID" value="CAF0805500.1"/>
    <property type="molecule type" value="Genomic_DNA"/>
</dbReference>
<name>A0A813T8K9_9BILA</name>
<dbReference type="Pfam" id="PF01652">
    <property type="entry name" value="IF4E"/>
    <property type="match status" value="1"/>
</dbReference>
<keyword evidence="3" id="KW-0810">Translation regulation</keyword>
<evidence type="ECO:0000313" key="9">
    <source>
        <dbReference type="Proteomes" id="UP000663879"/>
    </source>
</evidence>
<protein>
    <recommendedName>
        <fullName evidence="10">EIF-4F 25 kDa subunit</fullName>
    </recommendedName>
</protein>
<keyword evidence="9" id="KW-1185">Reference proteome</keyword>
<dbReference type="PANTHER" id="PTHR11960:SF8">
    <property type="entry name" value="EUKARYOTIC TRANSLATION INITIATION FACTOR 4E1-RELATED"/>
    <property type="match status" value="1"/>
</dbReference>
<evidence type="ECO:0000256" key="3">
    <source>
        <dbReference type="ARBA" id="ARBA00022845"/>
    </source>
</evidence>
<dbReference type="AlphaFoldDB" id="A0A813T8K9"/>
<keyword evidence="5 6" id="KW-0648">Protein biosynthesis</keyword>
<evidence type="ECO:0000256" key="5">
    <source>
        <dbReference type="ARBA" id="ARBA00022917"/>
    </source>
</evidence>
<evidence type="ECO:0000313" key="8">
    <source>
        <dbReference type="EMBL" id="CAF0805500.1"/>
    </source>
</evidence>
<keyword evidence="2 6" id="KW-0396">Initiation factor</keyword>
<evidence type="ECO:0000256" key="4">
    <source>
        <dbReference type="ARBA" id="ARBA00022884"/>
    </source>
</evidence>
<dbReference type="Proteomes" id="UP000663879">
    <property type="component" value="Unassembled WGS sequence"/>
</dbReference>
<evidence type="ECO:0008006" key="10">
    <source>
        <dbReference type="Google" id="ProtNLM"/>
    </source>
</evidence>
<proteinExistence type="inferred from homology"/>
<evidence type="ECO:0000256" key="1">
    <source>
        <dbReference type="ARBA" id="ARBA00009860"/>
    </source>
</evidence>
<evidence type="ECO:0000256" key="6">
    <source>
        <dbReference type="RuleBase" id="RU004374"/>
    </source>
</evidence>
<accession>A0A813T8K9</accession>
<dbReference type="GO" id="GO:0016281">
    <property type="term" value="C:eukaryotic translation initiation factor 4F complex"/>
    <property type="evidence" value="ECO:0007669"/>
    <property type="project" value="TreeGrafter"/>
</dbReference>
<reference evidence="8" key="1">
    <citation type="submission" date="2021-02" db="EMBL/GenBank/DDBJ databases">
        <authorList>
            <person name="Nowell W R."/>
        </authorList>
    </citation>
    <scope>NUCLEOTIDE SEQUENCE</scope>
    <source>
        <strain evidence="8">Ploen Becks lab</strain>
    </source>
</reference>
<dbReference type="InterPro" id="IPR019770">
    <property type="entry name" value="TIF_eIF_4E_CS"/>
</dbReference>
<dbReference type="OrthoDB" id="590761at2759"/>
<dbReference type="PANTHER" id="PTHR11960">
    <property type="entry name" value="EUKARYOTIC TRANSLATION INITIATION FACTOR 4E RELATED"/>
    <property type="match status" value="1"/>
</dbReference>
<sequence length="220" mass="26031">MTTEVLSSTHNQNEQKPQQNVVTQNKDQMQTTLNDPNVKFPLEDSWSFWFYKNERTKSWKENVKFITSVDFVEDFWGVYNHIQLVSKISLGCDYMFFKKDIPPMWEDPQNCDGGRWILNLDKKYHNQGLDMYWLNTLLALIGDQFFEEGPYVNGVWVNIRPKLDKIALWTKSAKNAEVQMRIGRRFKEILNLRDKDTVLFYEEHQAANSGTAQDTQLYKI</sequence>
<dbReference type="GO" id="GO:0003743">
    <property type="term" value="F:translation initiation factor activity"/>
    <property type="evidence" value="ECO:0007669"/>
    <property type="project" value="UniProtKB-KW"/>
</dbReference>
<evidence type="ECO:0000256" key="7">
    <source>
        <dbReference type="SAM" id="MobiDB-lite"/>
    </source>
</evidence>
<comment type="similarity">
    <text evidence="1 6">Belongs to the eukaryotic initiation factor 4E family.</text>
</comment>
<dbReference type="GO" id="GO:0000340">
    <property type="term" value="F:RNA 7-methylguanosine cap binding"/>
    <property type="evidence" value="ECO:0007669"/>
    <property type="project" value="TreeGrafter"/>
</dbReference>
<gene>
    <name evidence="8" type="ORF">OXX778_LOCUS6695</name>
</gene>
<dbReference type="GO" id="GO:0006417">
    <property type="term" value="P:regulation of translation"/>
    <property type="evidence" value="ECO:0007669"/>
    <property type="project" value="UniProtKB-KW"/>
</dbReference>
<organism evidence="8 9">
    <name type="scientific">Brachionus calyciflorus</name>
    <dbReference type="NCBI Taxonomy" id="104777"/>
    <lineage>
        <taxon>Eukaryota</taxon>
        <taxon>Metazoa</taxon>
        <taxon>Spiralia</taxon>
        <taxon>Gnathifera</taxon>
        <taxon>Rotifera</taxon>
        <taxon>Eurotatoria</taxon>
        <taxon>Monogononta</taxon>
        <taxon>Pseudotrocha</taxon>
        <taxon>Ploima</taxon>
        <taxon>Brachionidae</taxon>
        <taxon>Brachionus</taxon>
    </lineage>
</organism>
<dbReference type="SUPFAM" id="SSF55418">
    <property type="entry name" value="eIF4e-like"/>
    <property type="match status" value="1"/>
</dbReference>
<feature type="region of interest" description="Disordered" evidence="7">
    <location>
        <begin position="1"/>
        <end position="27"/>
    </location>
</feature>
<dbReference type="InterPro" id="IPR001040">
    <property type="entry name" value="TIF_eIF_4E"/>
</dbReference>
<dbReference type="PROSITE" id="PS00813">
    <property type="entry name" value="IF4E"/>
    <property type="match status" value="1"/>
</dbReference>
<keyword evidence="4 6" id="KW-0694">RNA-binding</keyword>
<dbReference type="Gene3D" id="3.30.760.10">
    <property type="entry name" value="RNA Cap, Translation Initiation Factor Eif4e"/>
    <property type="match status" value="1"/>
</dbReference>
<evidence type="ECO:0000256" key="2">
    <source>
        <dbReference type="ARBA" id="ARBA00022540"/>
    </source>
</evidence>
<dbReference type="InterPro" id="IPR023398">
    <property type="entry name" value="TIF_eIF4e-like"/>
</dbReference>
<comment type="caution">
    <text evidence="8">The sequence shown here is derived from an EMBL/GenBank/DDBJ whole genome shotgun (WGS) entry which is preliminary data.</text>
</comment>